<keyword evidence="10" id="KW-1185">Reference proteome</keyword>
<protein>
    <recommendedName>
        <fullName evidence="1">non-specific serine/threonine protein kinase</fullName>
        <ecNumber evidence="1">2.7.11.1</ecNumber>
    </recommendedName>
</protein>
<evidence type="ECO:0000256" key="3">
    <source>
        <dbReference type="ARBA" id="ARBA00022679"/>
    </source>
</evidence>
<dbReference type="Gene3D" id="1.10.510.10">
    <property type="entry name" value="Transferase(Phosphotransferase) domain 1"/>
    <property type="match status" value="1"/>
</dbReference>
<name>A0ABU6V472_9FABA</name>
<dbReference type="EMBL" id="JASCZI010138821">
    <property type="protein sequence ID" value="MED6167128.1"/>
    <property type="molecule type" value="Genomic_DNA"/>
</dbReference>
<dbReference type="SUPFAM" id="SSF56112">
    <property type="entry name" value="Protein kinase-like (PK-like)"/>
    <property type="match status" value="1"/>
</dbReference>
<comment type="caution">
    <text evidence="9">The sequence shown here is derived from an EMBL/GenBank/DDBJ whole genome shotgun (WGS) entry which is preliminary data.</text>
</comment>
<feature type="non-terminal residue" evidence="9">
    <location>
        <position position="59"/>
    </location>
</feature>
<dbReference type="InterPro" id="IPR051334">
    <property type="entry name" value="SRPK"/>
</dbReference>
<evidence type="ECO:0000256" key="5">
    <source>
        <dbReference type="ARBA" id="ARBA00022777"/>
    </source>
</evidence>
<evidence type="ECO:0000256" key="7">
    <source>
        <dbReference type="ARBA" id="ARBA00047899"/>
    </source>
</evidence>
<sequence>MEKYDFSEQDANDMAGFIIPLLDFVPDKRPTAAQCLTHPWLSAGPRTLKPSSTTVQPAV</sequence>
<keyword evidence="6" id="KW-0067">ATP-binding</keyword>
<dbReference type="InterPro" id="IPR011009">
    <property type="entry name" value="Kinase-like_dom_sf"/>
</dbReference>
<organism evidence="9 10">
    <name type="scientific">Stylosanthes scabra</name>
    <dbReference type="NCBI Taxonomy" id="79078"/>
    <lineage>
        <taxon>Eukaryota</taxon>
        <taxon>Viridiplantae</taxon>
        <taxon>Streptophyta</taxon>
        <taxon>Embryophyta</taxon>
        <taxon>Tracheophyta</taxon>
        <taxon>Spermatophyta</taxon>
        <taxon>Magnoliopsida</taxon>
        <taxon>eudicotyledons</taxon>
        <taxon>Gunneridae</taxon>
        <taxon>Pentapetalae</taxon>
        <taxon>rosids</taxon>
        <taxon>fabids</taxon>
        <taxon>Fabales</taxon>
        <taxon>Fabaceae</taxon>
        <taxon>Papilionoideae</taxon>
        <taxon>50 kb inversion clade</taxon>
        <taxon>dalbergioids sensu lato</taxon>
        <taxon>Dalbergieae</taxon>
        <taxon>Pterocarpus clade</taxon>
        <taxon>Stylosanthes</taxon>
    </lineage>
</organism>
<proteinExistence type="predicted"/>
<dbReference type="PANTHER" id="PTHR47634:SF9">
    <property type="entry name" value="PROTEIN KINASE DOMAIN-CONTAINING PROTEIN-RELATED"/>
    <property type="match status" value="1"/>
</dbReference>
<evidence type="ECO:0000256" key="4">
    <source>
        <dbReference type="ARBA" id="ARBA00022741"/>
    </source>
</evidence>
<reference evidence="9 10" key="1">
    <citation type="journal article" date="2023" name="Plants (Basel)">
        <title>Bridging the Gap: Combining Genomics and Transcriptomics Approaches to Understand Stylosanthes scabra, an Orphan Legume from the Brazilian Caatinga.</title>
        <authorList>
            <person name="Ferreira-Neto J.R.C."/>
            <person name="da Silva M.D."/>
            <person name="Binneck E."/>
            <person name="de Melo N.F."/>
            <person name="da Silva R.H."/>
            <person name="de Melo A.L.T.M."/>
            <person name="Pandolfi V."/>
            <person name="Bustamante F.O."/>
            <person name="Brasileiro-Vidal A.C."/>
            <person name="Benko-Iseppon A.M."/>
        </authorList>
    </citation>
    <scope>NUCLEOTIDE SEQUENCE [LARGE SCALE GENOMIC DNA]</scope>
    <source>
        <tissue evidence="9">Leaves</tissue>
    </source>
</reference>
<dbReference type="Proteomes" id="UP001341840">
    <property type="component" value="Unassembled WGS sequence"/>
</dbReference>
<evidence type="ECO:0000256" key="2">
    <source>
        <dbReference type="ARBA" id="ARBA00022527"/>
    </source>
</evidence>
<evidence type="ECO:0000313" key="10">
    <source>
        <dbReference type="Proteomes" id="UP001341840"/>
    </source>
</evidence>
<keyword evidence="5" id="KW-0418">Kinase</keyword>
<accession>A0ABU6V472</accession>
<keyword evidence="3" id="KW-0808">Transferase</keyword>
<keyword evidence="2" id="KW-0723">Serine/threonine-protein kinase</keyword>
<evidence type="ECO:0000256" key="1">
    <source>
        <dbReference type="ARBA" id="ARBA00012513"/>
    </source>
</evidence>
<gene>
    <name evidence="9" type="ORF">PIB30_116151</name>
</gene>
<keyword evidence="4" id="KW-0547">Nucleotide-binding</keyword>
<comment type="catalytic activity">
    <reaction evidence="8">
        <text>L-seryl-[protein] + ATP = O-phospho-L-seryl-[protein] + ADP + H(+)</text>
        <dbReference type="Rhea" id="RHEA:17989"/>
        <dbReference type="Rhea" id="RHEA-COMP:9863"/>
        <dbReference type="Rhea" id="RHEA-COMP:11604"/>
        <dbReference type="ChEBI" id="CHEBI:15378"/>
        <dbReference type="ChEBI" id="CHEBI:29999"/>
        <dbReference type="ChEBI" id="CHEBI:30616"/>
        <dbReference type="ChEBI" id="CHEBI:83421"/>
        <dbReference type="ChEBI" id="CHEBI:456216"/>
        <dbReference type="EC" id="2.7.11.1"/>
    </reaction>
</comment>
<dbReference type="EC" id="2.7.11.1" evidence="1"/>
<comment type="catalytic activity">
    <reaction evidence="7">
        <text>L-threonyl-[protein] + ATP = O-phospho-L-threonyl-[protein] + ADP + H(+)</text>
        <dbReference type="Rhea" id="RHEA:46608"/>
        <dbReference type="Rhea" id="RHEA-COMP:11060"/>
        <dbReference type="Rhea" id="RHEA-COMP:11605"/>
        <dbReference type="ChEBI" id="CHEBI:15378"/>
        <dbReference type="ChEBI" id="CHEBI:30013"/>
        <dbReference type="ChEBI" id="CHEBI:30616"/>
        <dbReference type="ChEBI" id="CHEBI:61977"/>
        <dbReference type="ChEBI" id="CHEBI:456216"/>
        <dbReference type="EC" id="2.7.11.1"/>
    </reaction>
</comment>
<evidence type="ECO:0000313" key="9">
    <source>
        <dbReference type="EMBL" id="MED6167128.1"/>
    </source>
</evidence>
<evidence type="ECO:0000256" key="8">
    <source>
        <dbReference type="ARBA" id="ARBA00048679"/>
    </source>
</evidence>
<dbReference type="PANTHER" id="PTHR47634">
    <property type="entry name" value="PROTEIN KINASE DOMAIN-CONTAINING PROTEIN-RELATED"/>
    <property type="match status" value="1"/>
</dbReference>
<evidence type="ECO:0000256" key="6">
    <source>
        <dbReference type="ARBA" id="ARBA00022840"/>
    </source>
</evidence>